<dbReference type="EMBL" id="JAPDDP010000074">
    <property type="protein sequence ID" value="MDA0184382.1"/>
    <property type="molecule type" value="Genomic_DNA"/>
</dbReference>
<keyword evidence="2 6" id="KW-0812">Transmembrane</keyword>
<name>A0A9X3SIM0_9ACTN</name>
<feature type="binding site" evidence="5">
    <location>
        <position position="66"/>
    </location>
    <ligand>
        <name>Zn(2+)</name>
        <dbReference type="ChEBI" id="CHEBI:29105"/>
    </ligand>
</feature>
<feature type="transmembrane region" description="Helical" evidence="6">
    <location>
        <begin position="109"/>
        <end position="128"/>
    </location>
</feature>
<keyword evidence="3 6" id="KW-1133">Transmembrane helix</keyword>
<keyword evidence="5" id="KW-0862">Zinc</keyword>
<comment type="subcellular location">
    <subcellularLocation>
        <location evidence="1">Membrane</location>
        <topology evidence="1">Multi-pass membrane protein</topology>
    </subcellularLocation>
</comment>
<protein>
    <submittedName>
        <fullName evidence="7">Hemolysin III family protein</fullName>
    </submittedName>
</protein>
<dbReference type="AlphaFoldDB" id="A0A9X3SIM0"/>
<feature type="binding site" evidence="5">
    <location>
        <position position="199"/>
    </location>
    <ligand>
        <name>Zn(2+)</name>
        <dbReference type="ChEBI" id="CHEBI:29105"/>
    </ligand>
</feature>
<feature type="transmembrane region" description="Helical" evidence="6">
    <location>
        <begin position="163"/>
        <end position="182"/>
    </location>
</feature>
<evidence type="ECO:0000256" key="5">
    <source>
        <dbReference type="PIRSR" id="PIRSR604254-1"/>
    </source>
</evidence>
<dbReference type="InterPro" id="IPR004254">
    <property type="entry name" value="AdipoR/HlyIII-related"/>
</dbReference>
<reference evidence="7" key="1">
    <citation type="submission" date="2022-10" db="EMBL/GenBank/DDBJ databases">
        <title>The WGS of Solirubrobacter phytolaccae KCTC 29190.</title>
        <authorList>
            <person name="Jiang Z."/>
        </authorList>
    </citation>
    <scope>NUCLEOTIDE SEQUENCE</scope>
    <source>
        <strain evidence="7">KCTC 29190</strain>
    </source>
</reference>
<evidence type="ECO:0000256" key="6">
    <source>
        <dbReference type="SAM" id="Phobius"/>
    </source>
</evidence>
<evidence type="ECO:0000256" key="1">
    <source>
        <dbReference type="ARBA" id="ARBA00004141"/>
    </source>
</evidence>
<feature type="transmembrane region" description="Helical" evidence="6">
    <location>
        <begin position="197"/>
        <end position="218"/>
    </location>
</feature>
<feature type="transmembrane region" description="Helical" evidence="6">
    <location>
        <begin position="46"/>
        <end position="65"/>
    </location>
</feature>
<sequence>MTSPATTAAEELVPLLRGRLHAYAFWAALLAAAALVALAPSSTARAACAIYGTALCALFAISALYHRWRWDPRWRPLMRRLDHSTIHIFIAASTTPLALLVLDGQLQTFVLTCSWLGALGGIVLSVAWIDAPRALVALSYVLVGWAALIGIPQMVDRLPATPLILLASGAVLYIGGALVYATRRPNPWPRVCGFHEVFHGLVVAAAVTHFVTMAGWVVHAAPT</sequence>
<feature type="binding site" evidence="5">
    <location>
        <position position="195"/>
    </location>
    <ligand>
        <name>Zn(2+)</name>
        <dbReference type="ChEBI" id="CHEBI:29105"/>
    </ligand>
</feature>
<dbReference type="Proteomes" id="UP001147653">
    <property type="component" value="Unassembled WGS sequence"/>
</dbReference>
<dbReference type="GO" id="GO:0016020">
    <property type="term" value="C:membrane"/>
    <property type="evidence" value="ECO:0007669"/>
    <property type="project" value="UniProtKB-SubCell"/>
</dbReference>
<accession>A0A9X3SIM0</accession>
<feature type="transmembrane region" description="Helical" evidence="6">
    <location>
        <begin position="85"/>
        <end position="102"/>
    </location>
</feature>
<feature type="transmembrane region" description="Helical" evidence="6">
    <location>
        <begin position="134"/>
        <end position="151"/>
    </location>
</feature>
<keyword evidence="5" id="KW-0479">Metal-binding</keyword>
<evidence type="ECO:0000313" key="7">
    <source>
        <dbReference type="EMBL" id="MDA0184382.1"/>
    </source>
</evidence>
<keyword evidence="4 6" id="KW-0472">Membrane</keyword>
<dbReference type="PANTHER" id="PTHR20855:SF3">
    <property type="entry name" value="LD03007P"/>
    <property type="match status" value="1"/>
</dbReference>
<dbReference type="Pfam" id="PF03006">
    <property type="entry name" value="HlyIII"/>
    <property type="match status" value="1"/>
</dbReference>
<feature type="transmembrane region" description="Helical" evidence="6">
    <location>
        <begin position="20"/>
        <end position="39"/>
    </location>
</feature>
<dbReference type="RefSeq" id="WP_270028833.1">
    <property type="nucleotide sequence ID" value="NZ_JAPDDP010000074.1"/>
</dbReference>
<dbReference type="GO" id="GO:0046872">
    <property type="term" value="F:metal ion binding"/>
    <property type="evidence" value="ECO:0007669"/>
    <property type="project" value="UniProtKB-KW"/>
</dbReference>
<dbReference type="PANTHER" id="PTHR20855">
    <property type="entry name" value="ADIPOR/PROGESTIN RECEPTOR-RELATED"/>
    <property type="match status" value="1"/>
</dbReference>
<evidence type="ECO:0000256" key="2">
    <source>
        <dbReference type="ARBA" id="ARBA00022692"/>
    </source>
</evidence>
<keyword evidence="8" id="KW-1185">Reference proteome</keyword>
<evidence type="ECO:0000313" key="8">
    <source>
        <dbReference type="Proteomes" id="UP001147653"/>
    </source>
</evidence>
<proteinExistence type="predicted"/>
<evidence type="ECO:0000256" key="4">
    <source>
        <dbReference type="ARBA" id="ARBA00023136"/>
    </source>
</evidence>
<organism evidence="7 8">
    <name type="scientific">Solirubrobacter phytolaccae</name>
    <dbReference type="NCBI Taxonomy" id="1404360"/>
    <lineage>
        <taxon>Bacteria</taxon>
        <taxon>Bacillati</taxon>
        <taxon>Actinomycetota</taxon>
        <taxon>Thermoleophilia</taxon>
        <taxon>Solirubrobacterales</taxon>
        <taxon>Solirubrobacteraceae</taxon>
        <taxon>Solirubrobacter</taxon>
    </lineage>
</organism>
<evidence type="ECO:0000256" key="3">
    <source>
        <dbReference type="ARBA" id="ARBA00022989"/>
    </source>
</evidence>
<gene>
    <name evidence="7" type="ORF">OJ997_29025</name>
</gene>
<comment type="caution">
    <text evidence="7">The sequence shown here is derived from an EMBL/GenBank/DDBJ whole genome shotgun (WGS) entry which is preliminary data.</text>
</comment>